<accession>A0A6J6TDP4</accession>
<dbReference type="EMBL" id="CAEZYU010000056">
    <property type="protein sequence ID" value="CAB4744837.1"/>
    <property type="molecule type" value="Genomic_DNA"/>
</dbReference>
<evidence type="ECO:0000313" key="1">
    <source>
        <dbReference type="EMBL" id="CAB4744837.1"/>
    </source>
</evidence>
<name>A0A6J6TDP4_9ZZZZ</name>
<reference evidence="1" key="1">
    <citation type="submission" date="2020-05" db="EMBL/GenBank/DDBJ databases">
        <authorList>
            <person name="Chiriac C."/>
            <person name="Salcher M."/>
            <person name="Ghai R."/>
            <person name="Kavagutti S V."/>
        </authorList>
    </citation>
    <scope>NUCLEOTIDE SEQUENCE</scope>
</reference>
<dbReference type="AlphaFoldDB" id="A0A6J6TDP4"/>
<organism evidence="1">
    <name type="scientific">freshwater metagenome</name>
    <dbReference type="NCBI Taxonomy" id="449393"/>
    <lineage>
        <taxon>unclassified sequences</taxon>
        <taxon>metagenomes</taxon>
        <taxon>ecological metagenomes</taxon>
    </lineage>
</organism>
<sequence>MQAGAIAVTESSAAMAELIEDHVTGLSFGPGMRTGAPAADSLLASLTAALSEIMSDLSLCPSLARAGAERVEAEYALGRVQSSWLEVLHAALA</sequence>
<gene>
    <name evidence="1" type="ORF">UFOPK2766_01300</name>
</gene>
<protein>
    <submittedName>
        <fullName evidence="1">Unannotated protein</fullName>
    </submittedName>
</protein>
<dbReference type="Gene3D" id="3.40.50.2000">
    <property type="entry name" value="Glycogen Phosphorylase B"/>
    <property type="match status" value="1"/>
</dbReference>
<proteinExistence type="predicted"/>
<dbReference type="SUPFAM" id="SSF53756">
    <property type="entry name" value="UDP-Glycosyltransferase/glycogen phosphorylase"/>
    <property type="match status" value="1"/>
</dbReference>